<dbReference type="SUPFAM" id="SSF55785">
    <property type="entry name" value="PYP-like sensor domain (PAS domain)"/>
    <property type="match status" value="1"/>
</dbReference>
<evidence type="ECO:0000256" key="2">
    <source>
        <dbReference type="ARBA" id="ARBA00004141"/>
    </source>
</evidence>
<dbReference type="Pfam" id="PF02518">
    <property type="entry name" value="HATPase_c"/>
    <property type="match status" value="1"/>
</dbReference>
<dbReference type="GO" id="GO:0007234">
    <property type="term" value="P:osmosensory signaling via phosphorelay pathway"/>
    <property type="evidence" value="ECO:0007669"/>
    <property type="project" value="TreeGrafter"/>
</dbReference>
<dbReference type="GO" id="GO:0000156">
    <property type="term" value="F:phosphorelay response regulator activity"/>
    <property type="evidence" value="ECO:0007669"/>
    <property type="project" value="TreeGrafter"/>
</dbReference>
<dbReference type="GO" id="GO:0006355">
    <property type="term" value="P:regulation of DNA-templated transcription"/>
    <property type="evidence" value="ECO:0007669"/>
    <property type="project" value="InterPro"/>
</dbReference>
<keyword evidence="7" id="KW-0547">Nucleotide-binding</keyword>
<evidence type="ECO:0000256" key="13">
    <source>
        <dbReference type="SAM" id="Coils"/>
    </source>
</evidence>
<dbReference type="SMART" id="SM00091">
    <property type="entry name" value="PAS"/>
    <property type="match status" value="1"/>
</dbReference>
<dbReference type="AlphaFoldDB" id="A0A7U3YN62"/>
<dbReference type="InterPro" id="IPR013767">
    <property type="entry name" value="PAS_fold"/>
</dbReference>
<feature type="domain" description="PAS" evidence="16">
    <location>
        <begin position="352"/>
        <end position="399"/>
    </location>
</feature>
<sequence>MAHKPWRLGTFVIFVLSVTTVTTIFIVGSLILLIRIPMIEQESRAAVRQQAGELVGRMELLLGGLETRLALVRDALARIPLDQREDFLDQAVESAPAFTAMYLVARQGTIVAAGVGPDLRSQRQDTHGIDLSANPLFRAVIGDGQLNWSDNYLSCMSGSITVGLGMVAGADHVLIAEIPPSYFLDTARIVAGEQTSPFWIVDRRGEVITATGDQSATGSFNLLGHPLLQAAIHNTRLPEFFEYMGRRYFAGLAQSPALKWFFIATAPSGWHNPKIRMILVIVAAAFLTAILIGTFLTPFWARQLLTPLASIITQARQVAEGRDDGAWPRGHIRELNDLSTHLETMAVAIREREQRFSTIFHTSPTAMLVSETDADCTASDVNRAWCALFGWTREQILGKKGVEVRFWQSSQVRDRLFAQAVDTPVLEEVWLLHAAGHPLLCRLSTAQFDITGRKMVVWTFEDVTEIRRMDHELRQLNQELEQRVIQRTEDLSRSNKELSQALADLRMTQRELVRAEKMAALGNLVAGVAHEMNTPIGNGLIAVTTLADQARAFRHASAQGIRRSDLEALLANIDQATDIASRNLHRAADLLANFKQVAVDQTSCQRRSFAVHEVIDEIVTTLKPSLKRTPYVIKTAIPSGLTMDSYPGPLGQVLSNLINNAVLHGFDGRPHGCVDIQAEQDADGRIVLRVHDDGKGIAAEMINRIFDPFVTTRMSSGGTGLGLHIAYNAVTNILGGTLTVDSVEGQGTVFTLRLPANAPQATTETAMHYGLPLPQ</sequence>
<dbReference type="CDD" id="cd00082">
    <property type="entry name" value="HisKA"/>
    <property type="match status" value="1"/>
</dbReference>
<dbReference type="InterPro" id="IPR003661">
    <property type="entry name" value="HisK_dim/P_dom"/>
</dbReference>
<gene>
    <name evidence="18" type="ordered locus">Despr_2306</name>
</gene>
<keyword evidence="19" id="KW-1185">Reference proteome</keyword>
<dbReference type="EC" id="2.7.13.3" evidence="3"/>
<evidence type="ECO:0000256" key="11">
    <source>
        <dbReference type="ARBA" id="ARBA00023012"/>
    </source>
</evidence>
<evidence type="ECO:0000256" key="10">
    <source>
        <dbReference type="ARBA" id="ARBA00022989"/>
    </source>
</evidence>
<protein>
    <recommendedName>
        <fullName evidence="3">histidine kinase</fullName>
        <ecNumber evidence="3">2.7.13.3</ecNumber>
    </recommendedName>
</protein>
<evidence type="ECO:0000256" key="8">
    <source>
        <dbReference type="ARBA" id="ARBA00022777"/>
    </source>
</evidence>
<dbReference type="InterPro" id="IPR036890">
    <property type="entry name" value="HATPase_C_sf"/>
</dbReference>
<evidence type="ECO:0000259" key="17">
    <source>
        <dbReference type="PROSITE" id="PS50885"/>
    </source>
</evidence>
<feature type="transmembrane region" description="Helical" evidence="14">
    <location>
        <begin position="12"/>
        <end position="34"/>
    </location>
</feature>
<dbReference type="GO" id="GO:0000155">
    <property type="term" value="F:phosphorelay sensor kinase activity"/>
    <property type="evidence" value="ECO:0007669"/>
    <property type="project" value="InterPro"/>
</dbReference>
<dbReference type="Gene3D" id="3.30.450.20">
    <property type="entry name" value="PAS domain"/>
    <property type="match status" value="2"/>
</dbReference>
<evidence type="ECO:0000313" key="18">
    <source>
        <dbReference type="EMBL" id="ADW18449.1"/>
    </source>
</evidence>
<evidence type="ECO:0000256" key="1">
    <source>
        <dbReference type="ARBA" id="ARBA00000085"/>
    </source>
</evidence>
<keyword evidence="11" id="KW-0902">Two-component regulatory system</keyword>
<evidence type="ECO:0000256" key="4">
    <source>
        <dbReference type="ARBA" id="ARBA00022553"/>
    </source>
</evidence>
<keyword evidence="8 18" id="KW-0418">Kinase</keyword>
<reference evidence="18 19" key="1">
    <citation type="journal article" date="2011" name="Stand. Genomic Sci.">
        <title>Complete genome sequence of Desulfobulbus propionicus type strain (1pr3).</title>
        <authorList>
            <person name="Pagani I."/>
            <person name="Lapidus A."/>
            <person name="Nolan M."/>
            <person name="Lucas S."/>
            <person name="Hammon N."/>
            <person name="Deshpande S."/>
            <person name="Cheng J.F."/>
            <person name="Chertkov O."/>
            <person name="Davenport K."/>
            <person name="Tapia R."/>
            <person name="Han C."/>
            <person name="Goodwin L."/>
            <person name="Pitluck S."/>
            <person name="Liolios K."/>
            <person name="Mavromatis K."/>
            <person name="Ivanova N."/>
            <person name="Mikhailova N."/>
            <person name="Pati A."/>
            <person name="Chen A."/>
            <person name="Palaniappan K."/>
            <person name="Land M."/>
            <person name="Hauser L."/>
            <person name="Chang Y.J."/>
            <person name="Jeffries C.D."/>
            <person name="Detter J.C."/>
            <person name="Brambilla E."/>
            <person name="Kannan K.P."/>
            <person name="Djao O.D."/>
            <person name="Rohde M."/>
            <person name="Pukall R."/>
            <person name="Spring S."/>
            <person name="Goker M."/>
            <person name="Sikorski J."/>
            <person name="Woyke T."/>
            <person name="Bristow J."/>
            <person name="Eisen J.A."/>
            <person name="Markowitz V."/>
            <person name="Hugenholtz P."/>
            <person name="Kyrpides N.C."/>
            <person name="Klenk H.P."/>
        </authorList>
    </citation>
    <scope>NUCLEOTIDE SEQUENCE [LARGE SCALE GENOMIC DNA]</scope>
    <source>
        <strain evidence="19">ATCC 33891 / DSM 2032 / 1pr3</strain>
    </source>
</reference>
<feature type="domain" description="HAMP" evidence="17">
    <location>
        <begin position="302"/>
        <end position="354"/>
    </location>
</feature>
<name>A0A7U3YN62_DESPD</name>
<evidence type="ECO:0000256" key="7">
    <source>
        <dbReference type="ARBA" id="ARBA00022741"/>
    </source>
</evidence>
<keyword evidence="4" id="KW-0597">Phosphoprotein</keyword>
<keyword evidence="12 14" id="KW-0472">Membrane</keyword>
<dbReference type="PANTHER" id="PTHR42878:SF7">
    <property type="entry name" value="SENSOR HISTIDINE KINASE GLRK"/>
    <property type="match status" value="1"/>
</dbReference>
<dbReference type="GO" id="GO:0005524">
    <property type="term" value="F:ATP binding"/>
    <property type="evidence" value="ECO:0007669"/>
    <property type="project" value="UniProtKB-KW"/>
</dbReference>
<keyword evidence="13" id="KW-0175">Coiled coil</keyword>
<dbReference type="GO" id="GO:0030295">
    <property type="term" value="F:protein kinase activator activity"/>
    <property type="evidence" value="ECO:0007669"/>
    <property type="project" value="TreeGrafter"/>
</dbReference>
<dbReference type="EMBL" id="CP002364">
    <property type="protein sequence ID" value="ADW18449.1"/>
    <property type="molecule type" value="Genomic_DNA"/>
</dbReference>
<dbReference type="PROSITE" id="PS50885">
    <property type="entry name" value="HAMP"/>
    <property type="match status" value="1"/>
</dbReference>
<dbReference type="InterPro" id="IPR004358">
    <property type="entry name" value="Sig_transdc_His_kin-like_C"/>
</dbReference>
<dbReference type="InterPro" id="IPR003594">
    <property type="entry name" value="HATPase_dom"/>
</dbReference>
<dbReference type="Gene3D" id="3.30.565.10">
    <property type="entry name" value="Histidine kinase-like ATPase, C-terminal domain"/>
    <property type="match status" value="1"/>
</dbReference>
<dbReference type="Gene3D" id="1.10.287.130">
    <property type="match status" value="1"/>
</dbReference>
<evidence type="ECO:0000313" key="19">
    <source>
        <dbReference type="Proteomes" id="UP000006365"/>
    </source>
</evidence>
<evidence type="ECO:0000256" key="12">
    <source>
        <dbReference type="ARBA" id="ARBA00023136"/>
    </source>
</evidence>
<evidence type="ECO:0000256" key="6">
    <source>
        <dbReference type="ARBA" id="ARBA00022692"/>
    </source>
</evidence>
<dbReference type="PROSITE" id="PS50109">
    <property type="entry name" value="HIS_KIN"/>
    <property type="match status" value="1"/>
</dbReference>
<dbReference type="InterPro" id="IPR003660">
    <property type="entry name" value="HAMP_dom"/>
</dbReference>
<evidence type="ECO:0000259" key="15">
    <source>
        <dbReference type="PROSITE" id="PS50109"/>
    </source>
</evidence>
<dbReference type="CDD" id="cd00130">
    <property type="entry name" value="PAS"/>
    <property type="match status" value="1"/>
</dbReference>
<keyword evidence="9" id="KW-0067">ATP-binding</keyword>
<evidence type="ECO:0000256" key="3">
    <source>
        <dbReference type="ARBA" id="ARBA00012438"/>
    </source>
</evidence>
<keyword evidence="10 14" id="KW-1133">Transmembrane helix</keyword>
<dbReference type="PROSITE" id="PS50112">
    <property type="entry name" value="PAS"/>
    <property type="match status" value="1"/>
</dbReference>
<evidence type="ECO:0000256" key="5">
    <source>
        <dbReference type="ARBA" id="ARBA00022679"/>
    </source>
</evidence>
<dbReference type="SMART" id="SM00387">
    <property type="entry name" value="HATPase_c"/>
    <property type="match status" value="1"/>
</dbReference>
<proteinExistence type="predicted"/>
<dbReference type="InterPro" id="IPR000014">
    <property type="entry name" value="PAS"/>
</dbReference>
<dbReference type="Proteomes" id="UP000006365">
    <property type="component" value="Chromosome"/>
</dbReference>
<accession>A0A7U3YN62</accession>
<dbReference type="RefSeq" id="WP_015724987.1">
    <property type="nucleotide sequence ID" value="NC_014972.1"/>
</dbReference>
<feature type="transmembrane region" description="Helical" evidence="14">
    <location>
        <begin position="278"/>
        <end position="301"/>
    </location>
</feature>
<comment type="catalytic activity">
    <reaction evidence="1">
        <text>ATP + protein L-histidine = ADP + protein N-phospho-L-histidine.</text>
        <dbReference type="EC" id="2.7.13.3"/>
    </reaction>
</comment>
<evidence type="ECO:0000256" key="9">
    <source>
        <dbReference type="ARBA" id="ARBA00022840"/>
    </source>
</evidence>
<dbReference type="PRINTS" id="PR00344">
    <property type="entry name" value="BCTRLSENSOR"/>
</dbReference>
<dbReference type="Pfam" id="PF00989">
    <property type="entry name" value="PAS"/>
    <property type="match status" value="1"/>
</dbReference>
<dbReference type="InterPro" id="IPR035965">
    <property type="entry name" value="PAS-like_dom_sf"/>
</dbReference>
<feature type="coiled-coil region" evidence="13">
    <location>
        <begin position="463"/>
        <end position="518"/>
    </location>
</feature>
<dbReference type="PANTHER" id="PTHR42878">
    <property type="entry name" value="TWO-COMPONENT HISTIDINE KINASE"/>
    <property type="match status" value="1"/>
</dbReference>
<keyword evidence="5" id="KW-0808">Transferase</keyword>
<comment type="subcellular location">
    <subcellularLocation>
        <location evidence="2">Membrane</location>
        <topology evidence="2">Multi-pass membrane protein</topology>
    </subcellularLocation>
</comment>
<evidence type="ECO:0000259" key="16">
    <source>
        <dbReference type="PROSITE" id="PS50112"/>
    </source>
</evidence>
<dbReference type="InterPro" id="IPR005467">
    <property type="entry name" value="His_kinase_dom"/>
</dbReference>
<dbReference type="InterPro" id="IPR050351">
    <property type="entry name" value="BphY/WalK/GraS-like"/>
</dbReference>
<evidence type="ECO:0000256" key="14">
    <source>
        <dbReference type="SAM" id="Phobius"/>
    </source>
</evidence>
<dbReference type="KEGG" id="dpr:Despr_2306"/>
<feature type="domain" description="Histidine kinase" evidence="15">
    <location>
        <begin position="527"/>
        <end position="758"/>
    </location>
</feature>
<organism evidence="18 19">
    <name type="scientific">Desulfobulbus propionicus (strain ATCC 33891 / DSM 2032 / VKM B-1956 / 1pr3)</name>
    <dbReference type="NCBI Taxonomy" id="577650"/>
    <lineage>
        <taxon>Bacteria</taxon>
        <taxon>Pseudomonadati</taxon>
        <taxon>Thermodesulfobacteriota</taxon>
        <taxon>Desulfobulbia</taxon>
        <taxon>Desulfobulbales</taxon>
        <taxon>Desulfobulbaceae</taxon>
        <taxon>Desulfobulbus</taxon>
    </lineage>
</organism>
<dbReference type="GO" id="GO:0016020">
    <property type="term" value="C:membrane"/>
    <property type="evidence" value="ECO:0007669"/>
    <property type="project" value="UniProtKB-SubCell"/>
</dbReference>
<dbReference type="Gene3D" id="6.10.340.10">
    <property type="match status" value="1"/>
</dbReference>
<dbReference type="SUPFAM" id="SSF55874">
    <property type="entry name" value="ATPase domain of HSP90 chaperone/DNA topoisomerase II/histidine kinase"/>
    <property type="match status" value="1"/>
</dbReference>
<dbReference type="NCBIfam" id="TIGR00229">
    <property type="entry name" value="sensory_box"/>
    <property type="match status" value="1"/>
</dbReference>
<keyword evidence="6 14" id="KW-0812">Transmembrane</keyword>